<protein>
    <submittedName>
        <fullName evidence="1">Uncharacterized protein</fullName>
    </submittedName>
</protein>
<organism evidence="1 2">
    <name type="scientific">Halospina denitrificans</name>
    <dbReference type="NCBI Taxonomy" id="332522"/>
    <lineage>
        <taxon>Bacteria</taxon>
        <taxon>Pseudomonadati</taxon>
        <taxon>Pseudomonadota</taxon>
        <taxon>Gammaproteobacteria</taxon>
        <taxon>Halospina</taxon>
    </lineage>
</organism>
<sequence length="84" mass="9799">MTVTMELPRTKPPGLSVNFNPRADRKLYNTLVMTAYLMDIVSPGNHWKQRLRALIEEYEVDTAQMGFPEDFKQRPIWKSALESE</sequence>
<evidence type="ECO:0000313" key="1">
    <source>
        <dbReference type="EMBL" id="TDT40207.1"/>
    </source>
</evidence>
<proteinExistence type="predicted"/>
<accession>A0A4R7JSA2</accession>
<dbReference type="Proteomes" id="UP000295830">
    <property type="component" value="Unassembled WGS sequence"/>
</dbReference>
<dbReference type="AlphaFoldDB" id="A0A4R7JSA2"/>
<keyword evidence="2" id="KW-1185">Reference proteome</keyword>
<dbReference type="RefSeq" id="WP_341776804.1">
    <property type="nucleotide sequence ID" value="NZ_SOAX01000004.1"/>
</dbReference>
<name>A0A4R7JSA2_9GAMM</name>
<evidence type="ECO:0000313" key="2">
    <source>
        <dbReference type="Proteomes" id="UP000295830"/>
    </source>
</evidence>
<gene>
    <name evidence="1" type="ORF">DES49_1972</name>
</gene>
<dbReference type="EMBL" id="SOAX01000004">
    <property type="protein sequence ID" value="TDT40207.1"/>
    <property type="molecule type" value="Genomic_DNA"/>
</dbReference>
<comment type="caution">
    <text evidence="1">The sequence shown here is derived from an EMBL/GenBank/DDBJ whole genome shotgun (WGS) entry which is preliminary data.</text>
</comment>
<reference evidence="1 2" key="1">
    <citation type="submission" date="2019-03" db="EMBL/GenBank/DDBJ databases">
        <title>Genomic Encyclopedia of Type Strains, Phase IV (KMG-IV): sequencing the most valuable type-strain genomes for metagenomic binning, comparative biology and taxonomic classification.</title>
        <authorList>
            <person name="Goeker M."/>
        </authorList>
    </citation>
    <scope>NUCLEOTIDE SEQUENCE [LARGE SCALE GENOMIC DNA]</scope>
    <source>
        <strain evidence="1 2">DSM 15505</strain>
    </source>
</reference>